<keyword evidence="1" id="KW-1133">Transmembrane helix</keyword>
<organism evidence="2 3">
    <name type="scientific">Desmophyllum pertusum</name>
    <dbReference type="NCBI Taxonomy" id="174260"/>
    <lineage>
        <taxon>Eukaryota</taxon>
        <taxon>Metazoa</taxon>
        <taxon>Cnidaria</taxon>
        <taxon>Anthozoa</taxon>
        <taxon>Hexacorallia</taxon>
        <taxon>Scleractinia</taxon>
        <taxon>Caryophylliina</taxon>
        <taxon>Caryophylliidae</taxon>
        <taxon>Desmophyllum</taxon>
    </lineage>
</organism>
<keyword evidence="1" id="KW-0812">Transmembrane</keyword>
<dbReference type="GO" id="GO:0055074">
    <property type="term" value="P:calcium ion homeostasis"/>
    <property type="evidence" value="ECO:0007669"/>
    <property type="project" value="TreeGrafter"/>
</dbReference>
<dbReference type="PANTHER" id="PTHR13098:SF3">
    <property type="entry name" value="WOLFRAMIN"/>
    <property type="match status" value="1"/>
</dbReference>
<dbReference type="AlphaFoldDB" id="A0A9X0CK32"/>
<sequence length="65" mass="7621">MRFDPRLDEKEAERKFMWKSATPYVSFFIVLLVIVAVLPLCDKQWIPCSEMCLIALFFTGEFVNS</sequence>
<comment type="caution">
    <text evidence="2">The sequence shown here is derived from an EMBL/GenBank/DDBJ whole genome shotgun (WGS) entry which is preliminary data.</text>
</comment>
<dbReference type="PRINTS" id="PR02060">
    <property type="entry name" value="WOLFFAMILY"/>
</dbReference>
<feature type="transmembrane region" description="Helical" evidence="1">
    <location>
        <begin position="21"/>
        <end position="38"/>
    </location>
</feature>
<reference evidence="2" key="1">
    <citation type="submission" date="2023-01" db="EMBL/GenBank/DDBJ databases">
        <title>Genome assembly of the deep-sea coral Lophelia pertusa.</title>
        <authorList>
            <person name="Herrera S."/>
            <person name="Cordes E."/>
        </authorList>
    </citation>
    <scope>NUCLEOTIDE SEQUENCE</scope>
    <source>
        <strain evidence="2">USNM1676648</strain>
        <tissue evidence="2">Polyp</tissue>
    </source>
</reference>
<evidence type="ECO:0000313" key="2">
    <source>
        <dbReference type="EMBL" id="KAJ7354777.1"/>
    </source>
</evidence>
<name>A0A9X0CK32_9CNID</name>
<dbReference type="GO" id="GO:0005789">
    <property type="term" value="C:endoplasmic reticulum membrane"/>
    <property type="evidence" value="ECO:0007669"/>
    <property type="project" value="TreeGrafter"/>
</dbReference>
<dbReference type="GO" id="GO:0030968">
    <property type="term" value="P:endoplasmic reticulum unfolded protein response"/>
    <property type="evidence" value="ECO:0007669"/>
    <property type="project" value="TreeGrafter"/>
</dbReference>
<evidence type="ECO:0000256" key="1">
    <source>
        <dbReference type="SAM" id="Phobius"/>
    </source>
</evidence>
<keyword evidence="3" id="KW-1185">Reference proteome</keyword>
<dbReference type="Proteomes" id="UP001163046">
    <property type="component" value="Unassembled WGS sequence"/>
</dbReference>
<proteinExistence type="predicted"/>
<protein>
    <submittedName>
        <fullName evidence="2">Wolframin</fullName>
    </submittedName>
</protein>
<dbReference type="EMBL" id="MU827333">
    <property type="protein sequence ID" value="KAJ7354777.1"/>
    <property type="molecule type" value="Genomic_DNA"/>
</dbReference>
<keyword evidence="1" id="KW-0472">Membrane</keyword>
<accession>A0A9X0CK32</accession>
<gene>
    <name evidence="2" type="primary">WFS1_2</name>
    <name evidence="2" type="ORF">OS493_030194</name>
</gene>
<dbReference type="PANTHER" id="PTHR13098">
    <property type="entry name" value="WOLFRAMIN"/>
    <property type="match status" value="1"/>
</dbReference>
<dbReference type="InterPro" id="IPR026209">
    <property type="entry name" value="Wolframin_fam"/>
</dbReference>
<evidence type="ECO:0000313" key="3">
    <source>
        <dbReference type="Proteomes" id="UP001163046"/>
    </source>
</evidence>